<evidence type="ECO:0000313" key="9">
    <source>
        <dbReference type="Proteomes" id="UP001551329"/>
    </source>
</evidence>
<comment type="caution">
    <text evidence="8">The sequence shown here is derived from an EMBL/GenBank/DDBJ whole genome shotgun (WGS) entry which is preliminary data.</text>
</comment>
<evidence type="ECO:0000256" key="6">
    <source>
        <dbReference type="SAM" id="MobiDB-lite"/>
    </source>
</evidence>
<keyword evidence="1 8" id="KW-0808">Transferase</keyword>
<dbReference type="SMART" id="SM00220">
    <property type="entry name" value="S_TKc"/>
    <property type="match status" value="1"/>
</dbReference>
<evidence type="ECO:0000259" key="7">
    <source>
        <dbReference type="PROSITE" id="PS50011"/>
    </source>
</evidence>
<evidence type="ECO:0000256" key="3">
    <source>
        <dbReference type="ARBA" id="ARBA00022777"/>
    </source>
</evidence>
<keyword evidence="3 8" id="KW-0418">Kinase</keyword>
<keyword evidence="2 5" id="KW-0547">Nucleotide-binding</keyword>
<feature type="compositionally biased region" description="Low complexity" evidence="6">
    <location>
        <begin position="16"/>
        <end position="37"/>
    </location>
</feature>
<dbReference type="InterPro" id="IPR011009">
    <property type="entry name" value="Kinase-like_dom_sf"/>
</dbReference>
<proteinExistence type="predicted"/>
<dbReference type="GO" id="GO:0004674">
    <property type="term" value="F:protein serine/threonine kinase activity"/>
    <property type="evidence" value="ECO:0007669"/>
    <property type="project" value="UniProtKB-EC"/>
</dbReference>
<dbReference type="Gene3D" id="1.10.510.10">
    <property type="entry name" value="Transferase(Phosphotransferase) domain 1"/>
    <property type="match status" value="1"/>
</dbReference>
<evidence type="ECO:0000256" key="4">
    <source>
        <dbReference type="ARBA" id="ARBA00022840"/>
    </source>
</evidence>
<dbReference type="PANTHER" id="PTHR43289:SF34">
    <property type="entry name" value="SERINE_THREONINE-PROTEIN KINASE YBDM-RELATED"/>
    <property type="match status" value="1"/>
</dbReference>
<dbReference type="Pfam" id="PF00069">
    <property type="entry name" value="Pkinase"/>
    <property type="match status" value="1"/>
</dbReference>
<dbReference type="PANTHER" id="PTHR43289">
    <property type="entry name" value="MITOGEN-ACTIVATED PROTEIN KINASE KINASE KINASE 20-RELATED"/>
    <property type="match status" value="1"/>
</dbReference>
<feature type="domain" description="Protein kinase" evidence="7">
    <location>
        <begin position="51"/>
        <end position="301"/>
    </location>
</feature>
<evidence type="ECO:0000313" key="8">
    <source>
        <dbReference type="EMBL" id="MEU7074336.1"/>
    </source>
</evidence>
<dbReference type="PROSITE" id="PS50011">
    <property type="entry name" value="PROTEIN_KINASE_DOM"/>
    <property type="match status" value="1"/>
</dbReference>
<feature type="binding site" evidence="5">
    <location>
        <position position="79"/>
    </location>
    <ligand>
        <name>ATP</name>
        <dbReference type="ChEBI" id="CHEBI:30616"/>
    </ligand>
</feature>
<dbReference type="PROSITE" id="PS00107">
    <property type="entry name" value="PROTEIN_KINASE_ATP"/>
    <property type="match status" value="1"/>
</dbReference>
<dbReference type="CDD" id="cd14014">
    <property type="entry name" value="STKc_PknB_like"/>
    <property type="match status" value="1"/>
</dbReference>
<organism evidence="8 9">
    <name type="scientific">Streptomyces narbonensis</name>
    <dbReference type="NCBI Taxonomy" id="67333"/>
    <lineage>
        <taxon>Bacteria</taxon>
        <taxon>Bacillati</taxon>
        <taxon>Actinomycetota</taxon>
        <taxon>Actinomycetes</taxon>
        <taxon>Kitasatosporales</taxon>
        <taxon>Streptomycetaceae</taxon>
        <taxon>Streptomyces</taxon>
    </lineage>
</organism>
<evidence type="ECO:0000256" key="1">
    <source>
        <dbReference type="ARBA" id="ARBA00022679"/>
    </source>
</evidence>
<dbReference type="InterPro" id="IPR000719">
    <property type="entry name" value="Prot_kinase_dom"/>
</dbReference>
<dbReference type="PROSITE" id="PS00108">
    <property type="entry name" value="PROTEIN_KINASE_ST"/>
    <property type="match status" value="1"/>
</dbReference>
<reference evidence="8 9" key="1">
    <citation type="submission" date="2024-06" db="EMBL/GenBank/DDBJ databases">
        <title>The Natural Products Discovery Center: Release of the First 8490 Sequenced Strains for Exploring Actinobacteria Biosynthetic Diversity.</title>
        <authorList>
            <person name="Kalkreuter E."/>
            <person name="Kautsar S.A."/>
            <person name="Yang D."/>
            <person name="Bader C.D."/>
            <person name="Teijaro C.N."/>
            <person name="Fluegel L."/>
            <person name="Davis C.M."/>
            <person name="Simpson J.R."/>
            <person name="Lauterbach L."/>
            <person name="Steele A.D."/>
            <person name="Gui C."/>
            <person name="Meng S."/>
            <person name="Li G."/>
            <person name="Viehrig K."/>
            <person name="Ye F."/>
            <person name="Su P."/>
            <person name="Kiefer A.F."/>
            <person name="Nichols A."/>
            <person name="Cepeda A.J."/>
            <person name="Yan W."/>
            <person name="Fan B."/>
            <person name="Jiang Y."/>
            <person name="Adhikari A."/>
            <person name="Zheng C.-J."/>
            <person name="Schuster L."/>
            <person name="Cowan T.M."/>
            <person name="Smanski M.J."/>
            <person name="Chevrette M.G."/>
            <person name="De Carvalho L.P.S."/>
            <person name="Shen B."/>
        </authorList>
    </citation>
    <scope>NUCLEOTIDE SEQUENCE [LARGE SCALE GENOMIC DNA]</scope>
    <source>
        <strain evidence="8 9">NPDC045974</strain>
    </source>
</reference>
<dbReference type="Gene3D" id="3.30.200.20">
    <property type="entry name" value="Phosphorylase Kinase, domain 1"/>
    <property type="match status" value="1"/>
</dbReference>
<evidence type="ECO:0000256" key="2">
    <source>
        <dbReference type="ARBA" id="ARBA00022741"/>
    </source>
</evidence>
<sequence length="323" mass="33755">MARIHRQAEADDGRPQHPAQARPAPRPHAPLALPFAHEPLRGDDPRQVGRYRLTARLGEGGMGTVYLGLSPGARQVAVKVVREELVSDPSFRRRFAREVDAARRVSGFHTAPVVDAGPADTRPWLVTEYIPGPSLDEVLGIHGPLPALTLRALALGVAEALEAIHACGIVHRDLKPGNILVSAAGPRVIDFGIARGAEATALTDADIVVGTRGFLAPEQLTGAPLSAAVDMYAFGTVLCHAGGAARYAEGTALAVAPRLLPADLASVAAACLDHDPAGRPSPTEVLRSLGGAETEPPSNWLPPALRTLVDLHQAATVTAAPPE</sequence>
<keyword evidence="9" id="KW-1185">Reference proteome</keyword>
<gene>
    <name evidence="8" type="ORF">AB0A88_30035</name>
</gene>
<feature type="region of interest" description="Disordered" evidence="6">
    <location>
        <begin position="1"/>
        <end position="46"/>
    </location>
</feature>
<dbReference type="EC" id="2.7.11.1" evidence="8"/>
<feature type="compositionally biased region" description="Basic and acidic residues" evidence="6">
    <location>
        <begin position="1"/>
        <end position="15"/>
    </location>
</feature>
<keyword evidence="4 5" id="KW-0067">ATP-binding</keyword>
<protein>
    <submittedName>
        <fullName evidence="8">Serine/threonine-protein kinase</fullName>
        <ecNumber evidence="8">2.7.11.1</ecNumber>
    </submittedName>
</protein>
<dbReference type="InterPro" id="IPR008271">
    <property type="entry name" value="Ser/Thr_kinase_AS"/>
</dbReference>
<dbReference type="InterPro" id="IPR017441">
    <property type="entry name" value="Protein_kinase_ATP_BS"/>
</dbReference>
<accession>A0ABV3CHS1</accession>
<name>A0ABV3CHS1_9ACTN</name>
<dbReference type="Proteomes" id="UP001551329">
    <property type="component" value="Unassembled WGS sequence"/>
</dbReference>
<dbReference type="SUPFAM" id="SSF56112">
    <property type="entry name" value="Protein kinase-like (PK-like)"/>
    <property type="match status" value="1"/>
</dbReference>
<feature type="region of interest" description="Disordered" evidence="6">
    <location>
        <begin position="279"/>
        <end position="301"/>
    </location>
</feature>
<dbReference type="EMBL" id="JBEZAE010000025">
    <property type="protein sequence ID" value="MEU7074336.1"/>
    <property type="molecule type" value="Genomic_DNA"/>
</dbReference>
<evidence type="ECO:0000256" key="5">
    <source>
        <dbReference type="PROSITE-ProRule" id="PRU10141"/>
    </source>
</evidence>